<keyword evidence="4 14" id="KW-0489">Methyltransferase</keyword>
<feature type="compositionally biased region" description="Low complexity" evidence="16">
    <location>
        <begin position="43"/>
        <end position="57"/>
    </location>
</feature>
<keyword evidence="8 14" id="KW-0156">Chromatin regulator</keyword>
<dbReference type="InterPro" id="IPR021162">
    <property type="entry name" value="Dot1"/>
</dbReference>
<evidence type="ECO:0000256" key="7">
    <source>
        <dbReference type="ARBA" id="ARBA00022737"/>
    </source>
</evidence>
<feature type="compositionally biased region" description="Basic residues" evidence="16">
    <location>
        <begin position="127"/>
        <end position="140"/>
    </location>
</feature>
<organism evidence="18 19">
    <name type="scientific">Maudiozyma barnettii</name>
    <dbReference type="NCBI Taxonomy" id="61262"/>
    <lineage>
        <taxon>Eukaryota</taxon>
        <taxon>Fungi</taxon>
        <taxon>Dikarya</taxon>
        <taxon>Ascomycota</taxon>
        <taxon>Saccharomycotina</taxon>
        <taxon>Saccharomycetes</taxon>
        <taxon>Saccharomycetales</taxon>
        <taxon>Saccharomycetaceae</taxon>
        <taxon>Maudiozyma</taxon>
    </lineage>
</organism>
<keyword evidence="10 14" id="KW-0804">Transcription</keyword>
<protein>
    <recommendedName>
        <fullName evidence="3 14">Histone-lysine N-methyltransferase, H3 lysine-79 specific</fullName>
        <ecNumber evidence="2 14">2.1.1.360</ecNumber>
    </recommendedName>
    <alternativeName>
        <fullName evidence="12 14">Histone H3-K79 methyltransferase</fullName>
    </alternativeName>
</protein>
<comment type="subcellular location">
    <subcellularLocation>
        <location evidence="1 14">Nucleus</location>
    </subcellularLocation>
</comment>
<comment type="caution">
    <text evidence="18">The sequence shown here is derived from an EMBL/GenBank/DDBJ whole genome shotgun (WGS) entry which is preliminary data.</text>
</comment>
<evidence type="ECO:0000256" key="11">
    <source>
        <dbReference type="ARBA" id="ARBA00023242"/>
    </source>
</evidence>
<evidence type="ECO:0000256" key="8">
    <source>
        <dbReference type="ARBA" id="ARBA00022853"/>
    </source>
</evidence>
<keyword evidence="7" id="KW-0677">Repeat</keyword>
<feature type="binding site" evidence="15">
    <location>
        <begin position="442"/>
        <end position="451"/>
    </location>
    <ligand>
        <name>S-adenosyl-L-methionine</name>
        <dbReference type="ChEBI" id="CHEBI:59789"/>
    </ligand>
</feature>
<feature type="region of interest" description="Disordered" evidence="16">
    <location>
        <begin position="80"/>
        <end position="155"/>
    </location>
</feature>
<dbReference type="Pfam" id="PF08123">
    <property type="entry name" value="DOT1"/>
    <property type="match status" value="1"/>
</dbReference>
<evidence type="ECO:0000256" key="4">
    <source>
        <dbReference type="ARBA" id="ARBA00022603"/>
    </source>
</evidence>
<keyword evidence="9 14" id="KW-0805">Transcription regulation</keyword>
<dbReference type="Gene3D" id="1.10.260.170">
    <property type="match status" value="1"/>
</dbReference>
<evidence type="ECO:0000256" key="14">
    <source>
        <dbReference type="PIRNR" id="PIRNR017570"/>
    </source>
</evidence>
<keyword evidence="5 14" id="KW-0808">Transferase</keyword>
<feature type="domain" description="DOT1" evidence="17">
    <location>
        <begin position="282"/>
        <end position="615"/>
    </location>
</feature>
<dbReference type="GO" id="GO:0000786">
    <property type="term" value="C:nucleosome"/>
    <property type="evidence" value="ECO:0007669"/>
    <property type="project" value="InterPro"/>
</dbReference>
<evidence type="ECO:0000256" key="6">
    <source>
        <dbReference type="ARBA" id="ARBA00022691"/>
    </source>
</evidence>
<dbReference type="InterPro" id="IPR030445">
    <property type="entry name" value="H3-K79_meTrfase"/>
</dbReference>
<dbReference type="RefSeq" id="XP_041406920.1">
    <property type="nucleotide sequence ID" value="XM_041550986.1"/>
</dbReference>
<evidence type="ECO:0000256" key="5">
    <source>
        <dbReference type="ARBA" id="ARBA00022679"/>
    </source>
</evidence>
<dbReference type="FunFam" id="3.40.50.150:FF:000033">
    <property type="entry name" value="Histone-lysine N-methyltransferase, H3 lysine-79 specific"/>
    <property type="match status" value="1"/>
</dbReference>
<evidence type="ECO:0000256" key="9">
    <source>
        <dbReference type="ARBA" id="ARBA00023015"/>
    </source>
</evidence>
<feature type="compositionally biased region" description="Low complexity" evidence="16">
    <location>
        <begin position="11"/>
        <end position="24"/>
    </location>
</feature>
<evidence type="ECO:0000256" key="10">
    <source>
        <dbReference type="ARBA" id="ARBA00023163"/>
    </source>
</evidence>
<reference evidence="18 19" key="1">
    <citation type="submission" date="2020-05" db="EMBL/GenBank/DDBJ databases">
        <authorList>
            <person name="Casaregola S."/>
            <person name="Devillers H."/>
            <person name="Grondin C."/>
        </authorList>
    </citation>
    <scope>NUCLEOTIDE SEQUENCE [LARGE SCALE GENOMIC DNA]</scope>
    <source>
        <strain evidence="18 19">CLIB 1767</strain>
    </source>
</reference>
<evidence type="ECO:0000256" key="12">
    <source>
        <dbReference type="ARBA" id="ARBA00029821"/>
    </source>
</evidence>
<gene>
    <name evidence="18" type="ORF">KABA2_05S07810</name>
</gene>
<dbReference type="EC" id="2.1.1.360" evidence="2 14"/>
<dbReference type="GO" id="GO:0032259">
    <property type="term" value="P:methylation"/>
    <property type="evidence" value="ECO:0007669"/>
    <property type="project" value="UniProtKB-KW"/>
</dbReference>
<dbReference type="PANTHER" id="PTHR21451">
    <property type="entry name" value="HISTONE H3 METHYLTRANSFERASE"/>
    <property type="match status" value="1"/>
</dbReference>
<dbReference type="PANTHER" id="PTHR21451:SF0">
    <property type="entry name" value="HISTONE-LYSINE N-METHYLTRANSFERASE, H3 LYSINE-79 SPECIFIC"/>
    <property type="match status" value="1"/>
</dbReference>
<dbReference type="GeneID" id="64858105"/>
<dbReference type="GO" id="GO:0006281">
    <property type="term" value="P:DNA repair"/>
    <property type="evidence" value="ECO:0007669"/>
    <property type="project" value="InterPro"/>
</dbReference>
<feature type="compositionally biased region" description="Basic and acidic residues" evidence="16">
    <location>
        <begin position="116"/>
        <end position="126"/>
    </location>
</feature>
<keyword evidence="19" id="KW-1185">Reference proteome</keyword>
<keyword evidence="6 14" id="KW-0949">S-adenosyl-L-methionine</keyword>
<feature type="region of interest" description="Disordered" evidence="16">
    <location>
        <begin position="1"/>
        <end position="67"/>
    </location>
</feature>
<evidence type="ECO:0000313" key="19">
    <source>
        <dbReference type="Proteomes" id="UP000644660"/>
    </source>
</evidence>
<dbReference type="InterPro" id="IPR025789">
    <property type="entry name" value="DOT1_dom"/>
</dbReference>
<evidence type="ECO:0000256" key="2">
    <source>
        <dbReference type="ARBA" id="ARBA00012190"/>
    </source>
</evidence>
<sequence>MEFHIREDSMESTSSSSTSSVFSTIQKVPESPQTNSPPERNKSNNAATNKNSYSSTSRNQRELRALLEDSNKYYSTYEYRMPTSYLKSSSKDKGLNNSDNAETKHKCENISGNDTTNKESFKDDKKSKGKSSKKKIIKKKVSTEKRKYTKHSTVPKKRKYTMKKRLKNKADEDFVQDDNANTISNSLAQSKFQPQHVANNENQKDANIKINKDKESDEDLPTNFIDLYGPRIPVRPNFFDINGILGSNVYNGKPTSSMTLTTHSQNLPQNAHKGVTPEGMIPTVKLQSVLYPNYQEEYKVIFYDRCDIFNPMAEIGKLIEYSVMIYLPTEYSEIAKRDIIPILNTAFDTSNTDLFIETVNNYNKFILGISRKDIVDHLCALTEIPVSFIHDLLHIIYTRSIHPDASKLRHYKAFSNYVYGELLPGFLTDVYGQCNLDPDKLFMDLGSGVGNCVIQAGLEFGCNLSLGCEIMPDASNLTEIQMKEFNERCKLMGLAVPNFEFRLRESFVDNPRIIELLSQCDVMLVNNFLFDSKLNKEVEKLLQHAKTGCKIISLKNLRSFGYTIDFYNIDNILNRLQIKKQKFKENSVSWTHTGGEYYISTVLEEVDESLFAASSRFRKIKKDFKYTR</sequence>
<dbReference type="Gene3D" id="3.40.50.150">
    <property type="entry name" value="Vaccinia Virus protein VP39"/>
    <property type="match status" value="1"/>
</dbReference>
<name>A0A8H2VGJ1_9SACH</name>
<accession>A0A8H2VGJ1</accession>
<keyword evidence="11 14" id="KW-0539">Nucleus</keyword>
<comment type="catalytic activity">
    <reaction evidence="13 14">
        <text>L-lysyl(79)-[histone H3] + 3 S-adenosyl-L-methionine = N(6),N(6),N(6)-trimethyl-L-lysyl(79)-[histone H3] + 3 S-adenosyl-L-homocysteine + 3 H(+)</text>
        <dbReference type="Rhea" id="RHEA:60328"/>
        <dbReference type="Rhea" id="RHEA-COMP:15549"/>
        <dbReference type="Rhea" id="RHEA-COMP:15552"/>
        <dbReference type="ChEBI" id="CHEBI:15378"/>
        <dbReference type="ChEBI" id="CHEBI:29969"/>
        <dbReference type="ChEBI" id="CHEBI:57856"/>
        <dbReference type="ChEBI" id="CHEBI:59789"/>
        <dbReference type="ChEBI" id="CHEBI:61961"/>
        <dbReference type="EC" id="2.1.1.360"/>
    </reaction>
</comment>
<feature type="binding site" evidence="15">
    <location>
        <begin position="506"/>
        <end position="507"/>
    </location>
    <ligand>
        <name>S-adenosyl-L-methionine</name>
        <dbReference type="ChEBI" id="CHEBI:59789"/>
    </ligand>
</feature>
<dbReference type="InterPro" id="IPR029063">
    <property type="entry name" value="SAM-dependent_MTases_sf"/>
</dbReference>
<evidence type="ECO:0000256" key="16">
    <source>
        <dbReference type="SAM" id="MobiDB-lite"/>
    </source>
</evidence>
<dbReference type="GO" id="GO:0000077">
    <property type="term" value="P:DNA damage checkpoint signaling"/>
    <property type="evidence" value="ECO:0007669"/>
    <property type="project" value="InterPro"/>
</dbReference>
<dbReference type="GO" id="GO:0042393">
    <property type="term" value="F:histone binding"/>
    <property type="evidence" value="ECO:0007669"/>
    <property type="project" value="InterPro"/>
</dbReference>
<evidence type="ECO:0000259" key="17">
    <source>
        <dbReference type="PROSITE" id="PS51569"/>
    </source>
</evidence>
<evidence type="ECO:0000256" key="13">
    <source>
        <dbReference type="ARBA" id="ARBA00047770"/>
    </source>
</evidence>
<dbReference type="GO" id="GO:0031509">
    <property type="term" value="P:subtelomeric heterochromatin formation"/>
    <property type="evidence" value="ECO:0007669"/>
    <property type="project" value="InterPro"/>
</dbReference>
<evidence type="ECO:0000256" key="1">
    <source>
        <dbReference type="ARBA" id="ARBA00004123"/>
    </source>
</evidence>
<dbReference type="GO" id="GO:0000781">
    <property type="term" value="C:chromosome, telomeric region"/>
    <property type="evidence" value="ECO:0007669"/>
    <property type="project" value="GOC"/>
</dbReference>
<dbReference type="AlphaFoldDB" id="A0A8H2VGJ1"/>
<dbReference type="SUPFAM" id="SSF53335">
    <property type="entry name" value="S-adenosyl-L-methionine-dependent methyltransferases"/>
    <property type="match status" value="1"/>
</dbReference>
<dbReference type="EMBL" id="CAEFZW010000005">
    <property type="protein sequence ID" value="CAB4255076.1"/>
    <property type="molecule type" value="Genomic_DNA"/>
</dbReference>
<evidence type="ECO:0000313" key="18">
    <source>
        <dbReference type="EMBL" id="CAB4255076.1"/>
    </source>
</evidence>
<comment type="function">
    <text evidence="14">Histone methyltransferase that specifically trimethylates histone H3 to form H3K79me3. This methylation is required for telomere silencing and for the pachytene checkpoint during the meiotic cell cycle by allowing the recruitment of RAD9 to double strand breaks. Nucleosomes are preferred as substrate compared to free histone.</text>
</comment>
<evidence type="ECO:0000256" key="3">
    <source>
        <dbReference type="ARBA" id="ARBA00020987"/>
    </source>
</evidence>
<feature type="region of interest" description="Disordered" evidence="16">
    <location>
        <begin position="193"/>
        <end position="215"/>
    </location>
</feature>
<evidence type="ECO:0000256" key="15">
    <source>
        <dbReference type="PIRSR" id="PIRSR017570-1"/>
    </source>
</evidence>
<dbReference type="GO" id="GO:0140956">
    <property type="term" value="F:histone H3K79 trimethyltransferase activity"/>
    <property type="evidence" value="ECO:0007669"/>
    <property type="project" value="UniProtKB-EC"/>
</dbReference>
<dbReference type="Proteomes" id="UP000644660">
    <property type="component" value="Unassembled WGS sequence"/>
</dbReference>
<feature type="binding site" evidence="15">
    <location>
        <position position="469"/>
    </location>
    <ligand>
        <name>S-adenosyl-L-methionine</name>
        <dbReference type="ChEBI" id="CHEBI:59789"/>
    </ligand>
</feature>
<feature type="binding site" evidence="15">
    <location>
        <begin position="419"/>
        <end position="422"/>
    </location>
    <ligand>
        <name>S-adenosyl-L-methionine</name>
        <dbReference type="ChEBI" id="CHEBI:59789"/>
    </ligand>
</feature>
<dbReference type="PROSITE" id="PS51569">
    <property type="entry name" value="DOT1"/>
    <property type="match status" value="1"/>
</dbReference>
<comment type="similarity">
    <text evidence="14">Belongs to the class I-like SAM-binding methyltransferase superfamily. DOT1 family.</text>
</comment>
<dbReference type="GO" id="GO:0005634">
    <property type="term" value="C:nucleus"/>
    <property type="evidence" value="ECO:0007669"/>
    <property type="project" value="UniProtKB-SubCell"/>
</dbReference>
<dbReference type="OrthoDB" id="443402at2759"/>
<proteinExistence type="inferred from homology"/>
<dbReference type="PIRSF" id="PIRSF017570">
    <property type="entry name" value="Histone_H3-K79_MeTrfase"/>
    <property type="match status" value="1"/>
</dbReference>
<feature type="compositionally biased region" description="Basic and acidic residues" evidence="16">
    <location>
        <begin position="202"/>
        <end position="215"/>
    </location>
</feature>